<reference evidence="1 2" key="1">
    <citation type="submission" date="2019-04" db="EMBL/GenBank/DDBJ databases">
        <title>Comparative genomics and transcriptomics to analyze fruiting body development in filamentous ascomycetes.</title>
        <authorList>
            <consortium name="DOE Joint Genome Institute"/>
            <person name="Lutkenhaus R."/>
            <person name="Traeger S."/>
            <person name="Breuer J."/>
            <person name="Kuo A."/>
            <person name="Lipzen A."/>
            <person name="Pangilinan J."/>
            <person name="Dilworth D."/>
            <person name="Sandor L."/>
            <person name="Poggeler S."/>
            <person name="Barry K."/>
            <person name="Grigoriev I.V."/>
            <person name="Nowrousian M."/>
        </authorList>
    </citation>
    <scope>NUCLEOTIDE SEQUENCE [LARGE SCALE GENOMIC DNA]</scope>
    <source>
        <strain evidence="1 2">CBS 389.68</strain>
    </source>
</reference>
<dbReference type="Proteomes" id="UP000298138">
    <property type="component" value="Unassembled WGS sequence"/>
</dbReference>
<dbReference type="InParanoid" id="A0A4S2MKZ8"/>
<organism evidence="1 2">
    <name type="scientific">Ascodesmis nigricans</name>
    <dbReference type="NCBI Taxonomy" id="341454"/>
    <lineage>
        <taxon>Eukaryota</taxon>
        <taxon>Fungi</taxon>
        <taxon>Dikarya</taxon>
        <taxon>Ascomycota</taxon>
        <taxon>Pezizomycotina</taxon>
        <taxon>Pezizomycetes</taxon>
        <taxon>Pezizales</taxon>
        <taxon>Ascodesmidaceae</taxon>
        <taxon>Ascodesmis</taxon>
    </lineage>
</organism>
<gene>
    <name evidence="1" type="ORF">EX30DRAFT_343885</name>
</gene>
<protein>
    <submittedName>
        <fullName evidence="1">Uncharacterized protein</fullName>
    </submittedName>
</protein>
<dbReference type="EMBL" id="ML220150">
    <property type="protein sequence ID" value="TGZ77660.1"/>
    <property type="molecule type" value="Genomic_DNA"/>
</dbReference>
<sequence length="131" mass="15262">MSPGSQPQARFCGDRVLSLILGVEKFKYYCQICDSISGDPVCRKCNHFYDGLISSQYVDWRCWACGVQGFTFMEYGIDQSIRRPVYPNTCLECKYPRDAACVLVKRELLFRSRREPRRRGPGGYLYRQSFE</sequence>
<proteinExistence type="predicted"/>
<name>A0A4S2MKZ8_9PEZI</name>
<dbReference type="AlphaFoldDB" id="A0A4S2MKZ8"/>
<accession>A0A4S2MKZ8</accession>
<keyword evidence="2" id="KW-1185">Reference proteome</keyword>
<evidence type="ECO:0000313" key="1">
    <source>
        <dbReference type="EMBL" id="TGZ77660.1"/>
    </source>
</evidence>
<evidence type="ECO:0000313" key="2">
    <source>
        <dbReference type="Proteomes" id="UP000298138"/>
    </source>
</evidence>